<keyword evidence="4 8" id="KW-0812">Transmembrane</keyword>
<keyword evidence="6 8" id="KW-1133">Transmembrane helix</keyword>
<keyword evidence="7 8" id="KW-0472">Membrane</keyword>
<dbReference type="NCBIfam" id="TIGR03426">
    <property type="entry name" value="shape_MreD"/>
    <property type="match status" value="1"/>
</dbReference>
<evidence type="ECO:0000256" key="3">
    <source>
        <dbReference type="ARBA" id="ARBA00022475"/>
    </source>
</evidence>
<evidence type="ECO:0000256" key="7">
    <source>
        <dbReference type="ARBA" id="ARBA00023136"/>
    </source>
</evidence>
<feature type="transmembrane region" description="Helical" evidence="8">
    <location>
        <begin position="72"/>
        <end position="89"/>
    </location>
</feature>
<dbReference type="InterPro" id="IPR007227">
    <property type="entry name" value="Cell_shape_determining_MreD"/>
</dbReference>
<comment type="caution">
    <text evidence="9">The sequence shown here is derived from an EMBL/GenBank/DDBJ whole genome shotgun (WGS) entry which is preliminary data.</text>
</comment>
<comment type="subcellular location">
    <subcellularLocation>
        <location evidence="1">Cell membrane</location>
        <topology evidence="1">Multi-pass membrane protein</topology>
    </subcellularLocation>
</comment>
<dbReference type="Proteomes" id="UP000319516">
    <property type="component" value="Unassembled WGS sequence"/>
</dbReference>
<keyword evidence="3" id="KW-1003">Cell membrane</keyword>
<sequence length="162" mass="16313">MRHLPGPVWRAVALVGAVLLPSAFPGGWPARPDLVLLVVVAVGLVRGPAAAALTGLAGGWLLDLVPPGSEPLGASALSYLGVGLLAGWLRRFATWSGLLPLVAVLAAAVLVQGIRGVAAAAGIGVAHPVDLAWSVAMTLIGAVVLLPVLLAVERALLARGWT</sequence>
<feature type="transmembrane region" description="Helical" evidence="8">
    <location>
        <begin position="101"/>
        <end position="125"/>
    </location>
</feature>
<feature type="transmembrane region" description="Helical" evidence="8">
    <location>
        <begin position="131"/>
        <end position="152"/>
    </location>
</feature>
<dbReference type="RefSeq" id="WP_141785630.1">
    <property type="nucleotide sequence ID" value="NZ_BAAAIK010000011.1"/>
</dbReference>
<comment type="similarity">
    <text evidence="2">Belongs to the MreD family.</text>
</comment>
<name>A0A542YU96_9MICO</name>
<evidence type="ECO:0000256" key="4">
    <source>
        <dbReference type="ARBA" id="ARBA00022692"/>
    </source>
</evidence>
<keyword evidence="10" id="KW-1185">Reference proteome</keyword>
<evidence type="ECO:0000313" key="10">
    <source>
        <dbReference type="Proteomes" id="UP000319516"/>
    </source>
</evidence>
<evidence type="ECO:0000256" key="2">
    <source>
        <dbReference type="ARBA" id="ARBA00007776"/>
    </source>
</evidence>
<accession>A0A542YU96</accession>
<evidence type="ECO:0000313" key="9">
    <source>
        <dbReference type="EMBL" id="TQL51662.1"/>
    </source>
</evidence>
<dbReference type="GO" id="GO:0005886">
    <property type="term" value="C:plasma membrane"/>
    <property type="evidence" value="ECO:0007669"/>
    <property type="project" value="UniProtKB-SubCell"/>
</dbReference>
<evidence type="ECO:0000256" key="6">
    <source>
        <dbReference type="ARBA" id="ARBA00022989"/>
    </source>
</evidence>
<gene>
    <name evidence="9" type="ORF">FB467_2813</name>
</gene>
<evidence type="ECO:0000256" key="1">
    <source>
        <dbReference type="ARBA" id="ARBA00004651"/>
    </source>
</evidence>
<feature type="transmembrane region" description="Helical" evidence="8">
    <location>
        <begin position="6"/>
        <end position="24"/>
    </location>
</feature>
<organism evidence="9 10">
    <name type="scientific">Ornithinicoccus hortensis</name>
    <dbReference type="NCBI Taxonomy" id="82346"/>
    <lineage>
        <taxon>Bacteria</taxon>
        <taxon>Bacillati</taxon>
        <taxon>Actinomycetota</taxon>
        <taxon>Actinomycetes</taxon>
        <taxon>Micrococcales</taxon>
        <taxon>Intrasporangiaceae</taxon>
        <taxon>Ornithinicoccus</taxon>
    </lineage>
</organism>
<protein>
    <submittedName>
        <fullName evidence="9">Rod shape-determining protein MreD</fullName>
    </submittedName>
</protein>
<evidence type="ECO:0000256" key="8">
    <source>
        <dbReference type="SAM" id="Phobius"/>
    </source>
</evidence>
<dbReference type="EMBL" id="VFOP01000001">
    <property type="protein sequence ID" value="TQL51662.1"/>
    <property type="molecule type" value="Genomic_DNA"/>
</dbReference>
<keyword evidence="5" id="KW-0133">Cell shape</keyword>
<evidence type="ECO:0000256" key="5">
    <source>
        <dbReference type="ARBA" id="ARBA00022960"/>
    </source>
</evidence>
<feature type="transmembrane region" description="Helical" evidence="8">
    <location>
        <begin position="36"/>
        <end position="60"/>
    </location>
</feature>
<proteinExistence type="inferred from homology"/>
<dbReference type="GO" id="GO:0008360">
    <property type="term" value="P:regulation of cell shape"/>
    <property type="evidence" value="ECO:0007669"/>
    <property type="project" value="UniProtKB-KW"/>
</dbReference>
<reference evidence="9 10" key="1">
    <citation type="submission" date="2019-06" db="EMBL/GenBank/DDBJ databases">
        <title>Sequencing the genomes of 1000 actinobacteria strains.</title>
        <authorList>
            <person name="Klenk H.-P."/>
        </authorList>
    </citation>
    <scope>NUCLEOTIDE SEQUENCE [LARGE SCALE GENOMIC DNA]</scope>
    <source>
        <strain evidence="9 10">DSM 12335</strain>
    </source>
</reference>
<dbReference type="AlphaFoldDB" id="A0A542YU96"/>